<sequence>MLAFLAVFVGFAANNTGNNLLFLVVAGLVALLAVAAGQCYLNVAGLSLAWEGEAEGFVGDETSLVLQVEEGGRRSRFRLCVAQTRCLDLAQGARGTLAVRLRLQRRGRHAVTGLSLSSVFPLGLFRAEMALPPAVVWAFPQPRFAVLAGPGEKAAALRPDLFDQAGEFWMLVPYQDGQDGRRINWPISARSEGEWVVSAAVPRGDPVRVWLDPVGLVGEALERFLGQVTGLILRSRADQASLFVWCTPHGEPSGWVSVGEAGGCSRLLRWLAEVGPGPLPPPPGALSGAGTAFAPHRIDGASFAPEGGAG</sequence>
<comment type="caution">
    <text evidence="2">The sequence shown here is derived from an EMBL/GenBank/DDBJ whole genome shotgun (WGS) entry which is preliminary data.</text>
</comment>
<evidence type="ECO:0000313" key="2">
    <source>
        <dbReference type="EMBL" id="RCK80613.1"/>
    </source>
</evidence>
<name>A0A367ZR72_9BACT</name>
<dbReference type="PANTHER" id="PTHR34351">
    <property type="entry name" value="SLR1927 PROTEIN-RELATED"/>
    <property type="match status" value="1"/>
</dbReference>
<evidence type="ECO:0000313" key="3">
    <source>
        <dbReference type="Proteomes" id="UP000252355"/>
    </source>
</evidence>
<keyword evidence="1" id="KW-1133">Transmembrane helix</keyword>
<evidence type="ECO:0000256" key="1">
    <source>
        <dbReference type="SAM" id="Phobius"/>
    </source>
</evidence>
<proteinExistence type="predicted"/>
<organism evidence="2 3">
    <name type="scientific">Candidatus Ozemobacter sibiricus</name>
    <dbReference type="NCBI Taxonomy" id="2268124"/>
    <lineage>
        <taxon>Bacteria</taxon>
        <taxon>Candidatus Ozemobacteria</taxon>
        <taxon>Candidatus Ozemobacterales</taxon>
        <taxon>Candidatus Ozemobacteraceae</taxon>
        <taxon>Candidatus Ozemobacter</taxon>
    </lineage>
</organism>
<reference evidence="2 3" key="1">
    <citation type="submission" date="2018-05" db="EMBL/GenBank/DDBJ databases">
        <title>A metagenomic window into the 2 km-deep terrestrial subsurface aquifer revealed taxonomically and functionally diverse microbial community comprising novel uncultured bacterial lineages.</title>
        <authorList>
            <person name="Kadnikov V.V."/>
            <person name="Mardanov A.V."/>
            <person name="Beletsky A.V."/>
            <person name="Banks D."/>
            <person name="Pimenov N.V."/>
            <person name="Frank Y.A."/>
            <person name="Karnachuk O.V."/>
            <person name="Ravin N.V."/>
        </authorList>
    </citation>
    <scope>NUCLEOTIDE SEQUENCE [LARGE SCALE GENOMIC DNA]</scope>
    <source>
        <strain evidence="2">BY5</strain>
    </source>
</reference>
<accession>A0A367ZR72</accession>
<keyword evidence="1" id="KW-0812">Transmembrane</keyword>
<dbReference type="PANTHER" id="PTHR34351:SF1">
    <property type="entry name" value="SLR1927 PROTEIN"/>
    <property type="match status" value="1"/>
</dbReference>
<protein>
    <recommendedName>
        <fullName evidence="4">DUF58 domain-containing protein</fullName>
    </recommendedName>
</protein>
<keyword evidence="1" id="KW-0472">Membrane</keyword>
<gene>
    <name evidence="2" type="ORF">OZSIB_2926</name>
</gene>
<dbReference type="EMBL" id="QOQW01000005">
    <property type="protein sequence ID" value="RCK80613.1"/>
    <property type="molecule type" value="Genomic_DNA"/>
</dbReference>
<dbReference type="AlphaFoldDB" id="A0A367ZR72"/>
<dbReference type="Proteomes" id="UP000252355">
    <property type="component" value="Unassembled WGS sequence"/>
</dbReference>
<evidence type="ECO:0008006" key="4">
    <source>
        <dbReference type="Google" id="ProtNLM"/>
    </source>
</evidence>
<feature type="transmembrane region" description="Helical" evidence="1">
    <location>
        <begin position="22"/>
        <end position="41"/>
    </location>
</feature>